<keyword evidence="13" id="KW-1133">Transmembrane helix</keyword>
<evidence type="ECO:0000256" key="7">
    <source>
        <dbReference type="ARBA" id="ARBA00022759"/>
    </source>
</evidence>
<dbReference type="Proteomes" id="UP000694853">
    <property type="component" value="Unplaced"/>
</dbReference>
<evidence type="ECO:0000256" key="9">
    <source>
        <dbReference type="ARBA" id="ARBA00022842"/>
    </source>
</evidence>
<reference evidence="17" key="1">
    <citation type="journal article" date="2019" name="Toxins">
        <title>Detection of Abrin-Like and Prepropulchellin-Like Toxin Genes and Transcripts Using Whole Genome Sequencing and Full-Length Transcript Sequencing of Abrus precatorius.</title>
        <authorList>
            <person name="Hovde B.T."/>
            <person name="Daligault H.E."/>
            <person name="Hanschen E.R."/>
            <person name="Kunde Y.A."/>
            <person name="Johnson M.B."/>
            <person name="Starkenburg S.R."/>
            <person name="Johnson S.L."/>
        </authorList>
    </citation>
    <scope>NUCLEOTIDE SEQUENCE [LARGE SCALE GENOMIC DNA]</scope>
</reference>
<gene>
    <name evidence="18" type="primary">LOC113860604</name>
</gene>
<dbReference type="SUPFAM" id="SSF69065">
    <property type="entry name" value="RNase III domain-like"/>
    <property type="match status" value="2"/>
</dbReference>
<dbReference type="CDD" id="cd00593">
    <property type="entry name" value="RIBOc"/>
    <property type="match status" value="2"/>
</dbReference>
<dbReference type="PROSITE" id="PS50142">
    <property type="entry name" value="RNASE_3_2"/>
    <property type="match status" value="2"/>
</dbReference>
<dbReference type="Pfam" id="PF02170">
    <property type="entry name" value="PAZ"/>
    <property type="match status" value="1"/>
</dbReference>
<evidence type="ECO:0000313" key="18">
    <source>
        <dbReference type="RefSeq" id="XP_027348830.1"/>
    </source>
</evidence>
<dbReference type="PROSITE" id="PS50137">
    <property type="entry name" value="DS_RBD"/>
    <property type="match status" value="1"/>
</dbReference>
<keyword evidence="3" id="KW-0540">Nuclease</keyword>
<evidence type="ECO:0000256" key="6">
    <source>
        <dbReference type="ARBA" id="ARBA00022741"/>
    </source>
</evidence>
<dbReference type="AlphaFoldDB" id="A0A8B8KY67"/>
<dbReference type="InterPro" id="IPR000999">
    <property type="entry name" value="RNase_III_dom"/>
</dbReference>
<dbReference type="Pfam" id="PF00035">
    <property type="entry name" value="dsrm"/>
    <property type="match status" value="1"/>
</dbReference>
<protein>
    <submittedName>
        <fullName evidence="18">Endoribonuclease Dicer homolog 2-like</fullName>
    </submittedName>
</protein>
<feature type="domain" description="RNase III" evidence="15">
    <location>
        <begin position="305"/>
        <end position="470"/>
    </location>
</feature>
<dbReference type="Gene3D" id="2.170.260.10">
    <property type="entry name" value="paz domain"/>
    <property type="match status" value="1"/>
</dbReference>
<evidence type="ECO:0000259" key="16">
    <source>
        <dbReference type="PROSITE" id="PS50821"/>
    </source>
</evidence>
<evidence type="ECO:0000256" key="3">
    <source>
        <dbReference type="ARBA" id="ARBA00022722"/>
    </source>
</evidence>
<dbReference type="InterPro" id="IPR036085">
    <property type="entry name" value="PAZ_dom_sf"/>
</dbReference>
<evidence type="ECO:0000256" key="4">
    <source>
        <dbReference type="ARBA" id="ARBA00022723"/>
    </source>
</evidence>
<dbReference type="SUPFAM" id="SSF101690">
    <property type="entry name" value="PAZ domain"/>
    <property type="match status" value="1"/>
</dbReference>
<dbReference type="PROSITE" id="PS00517">
    <property type="entry name" value="RNASE_3_1"/>
    <property type="match status" value="1"/>
</dbReference>
<keyword evidence="7" id="KW-0255">Endonuclease</keyword>
<dbReference type="GO" id="GO:0000166">
    <property type="term" value="F:nucleotide binding"/>
    <property type="evidence" value="ECO:0007669"/>
    <property type="project" value="UniProtKB-KW"/>
</dbReference>
<keyword evidence="5" id="KW-0677">Repeat</keyword>
<organism evidence="17 18">
    <name type="scientific">Abrus precatorius</name>
    <name type="common">Indian licorice</name>
    <name type="synonym">Glycine abrus</name>
    <dbReference type="NCBI Taxonomy" id="3816"/>
    <lineage>
        <taxon>Eukaryota</taxon>
        <taxon>Viridiplantae</taxon>
        <taxon>Streptophyta</taxon>
        <taxon>Embryophyta</taxon>
        <taxon>Tracheophyta</taxon>
        <taxon>Spermatophyta</taxon>
        <taxon>Magnoliopsida</taxon>
        <taxon>eudicotyledons</taxon>
        <taxon>Gunneridae</taxon>
        <taxon>Pentapetalae</taxon>
        <taxon>rosids</taxon>
        <taxon>fabids</taxon>
        <taxon>Fabales</taxon>
        <taxon>Fabaceae</taxon>
        <taxon>Papilionoideae</taxon>
        <taxon>50 kb inversion clade</taxon>
        <taxon>NPAAA clade</taxon>
        <taxon>indigoferoid/millettioid clade</taxon>
        <taxon>Abreae</taxon>
        <taxon>Abrus</taxon>
    </lineage>
</organism>
<feature type="transmembrane region" description="Helical" evidence="13">
    <location>
        <begin position="760"/>
        <end position="783"/>
    </location>
</feature>
<dbReference type="RefSeq" id="XP_027348830.1">
    <property type="nucleotide sequence ID" value="XM_027493029.1"/>
</dbReference>
<dbReference type="GO" id="GO:0046872">
    <property type="term" value="F:metal ion binding"/>
    <property type="evidence" value="ECO:0007669"/>
    <property type="project" value="UniProtKB-KW"/>
</dbReference>
<dbReference type="SMART" id="SM00949">
    <property type="entry name" value="PAZ"/>
    <property type="match status" value="1"/>
</dbReference>
<dbReference type="FunFam" id="1.10.1520.10:FF:000004">
    <property type="entry name" value="Endoribonuclease dicer-like 1"/>
    <property type="match status" value="1"/>
</dbReference>
<keyword evidence="8" id="KW-0378">Hydrolase</keyword>
<evidence type="ECO:0000256" key="2">
    <source>
        <dbReference type="ARBA" id="ARBA00001946"/>
    </source>
</evidence>
<sequence>MEEFENGHPSYIPSELVNSASNNRNVTYHLYLIELKPDFEYIDVHDIVLAIRTKLDSEILNASSGMSFDVDRGKLSVNLGYIMTIPLTHDEVKKCRRFQTTLFRILLHRSVNKLPNVSDDFSLGDNPEIDYLLLPASNEHLSSSDPIDWKYVSSVPFSPESTCDCEDNTPHVVTKNGSVCRCKLKNCVVYTPHIDSNPPIYIINKIMKLNGNSIPLHLRDKGSTTTYKEDFKNRHGIELSHADQSLLGGRKVFSAGNYLLKARQQKKEKGQSKKNTVELPPELCHVIMSPISISTIYSFSFMPSIMHWLQSLLVAFNLKKMLLDHCTLNDIPISKILQAITAKGCQEASDYDYLETLGDSFLKYAASQQLFKTNQNHREGLLTNEREKIISNVALSKYGCSQNLPGFIRNKEFKPKQWDIPGDKSKGLLLKEELVSNRTRVYTCETREIKFDIVADVVEALIGAFCTEDEKAALSFIKWIGVNIDTNIVPYERPLSTAAEKLVNVQVLETLLNYSFKNPYLLVEALIHRSCNRPEIPTCYDYERLEFLGDAVLDYVITMHFHKEYSNDKLSSEFLTNMRSISVNNECYTLSAIKAELDEHIICDSVVKNQIAKTMKGVENISLESTFGWELETYYCEVLGDVIESIAGAIFVDSGYKKKVVFQSIRPLLEPLVTPETAKRHPINELQELCQKNHYEKEEYSKPHVNHVTLFTIKVKTDENTYEWTASGDNEYTARKLASKEVLKLMKVTNSKLLMNRRRFLFPLLSAVFLFCWFVDEIIYHAVCQ</sequence>
<dbReference type="GO" id="GO:0005634">
    <property type="term" value="C:nucleus"/>
    <property type="evidence" value="ECO:0007669"/>
    <property type="project" value="TreeGrafter"/>
</dbReference>
<evidence type="ECO:0000256" key="10">
    <source>
        <dbReference type="ARBA" id="ARBA00022884"/>
    </source>
</evidence>
<dbReference type="OrthoDB" id="6513042at2759"/>
<dbReference type="PROSITE" id="PS50821">
    <property type="entry name" value="PAZ"/>
    <property type="match status" value="1"/>
</dbReference>
<keyword evidence="13" id="KW-0812">Transmembrane</keyword>
<dbReference type="KEGG" id="aprc:113860604"/>
<dbReference type="InterPro" id="IPR014720">
    <property type="entry name" value="dsRBD_dom"/>
</dbReference>
<reference evidence="18" key="2">
    <citation type="submission" date="2025-08" db="UniProtKB">
        <authorList>
            <consortium name="RefSeq"/>
        </authorList>
    </citation>
    <scope>IDENTIFICATION</scope>
    <source>
        <tissue evidence="18">Young leaves</tissue>
    </source>
</reference>
<keyword evidence="17" id="KW-1185">Reference proteome</keyword>
<dbReference type="SMART" id="SM00535">
    <property type="entry name" value="RIBOc"/>
    <property type="match status" value="2"/>
</dbReference>
<comment type="cofactor">
    <cofactor evidence="1">
        <name>Mn(2+)</name>
        <dbReference type="ChEBI" id="CHEBI:29035"/>
    </cofactor>
</comment>
<name>A0A8B8KY67_ABRPR</name>
<evidence type="ECO:0000256" key="12">
    <source>
        <dbReference type="PROSITE-ProRule" id="PRU00266"/>
    </source>
</evidence>
<dbReference type="GO" id="GO:0003723">
    <property type="term" value="F:RNA binding"/>
    <property type="evidence" value="ECO:0007669"/>
    <property type="project" value="UniProtKB-UniRule"/>
</dbReference>
<keyword evidence="4" id="KW-0479">Metal-binding</keyword>
<evidence type="ECO:0000256" key="11">
    <source>
        <dbReference type="ARBA" id="ARBA00023211"/>
    </source>
</evidence>
<keyword evidence="6" id="KW-0547">Nucleotide-binding</keyword>
<feature type="domain" description="DRBM" evidence="14">
    <location>
        <begin position="681"/>
        <end position="748"/>
    </location>
</feature>
<dbReference type="SUPFAM" id="SSF54768">
    <property type="entry name" value="dsRNA-binding domain-like"/>
    <property type="match status" value="1"/>
</dbReference>
<evidence type="ECO:0000256" key="13">
    <source>
        <dbReference type="SAM" id="Phobius"/>
    </source>
</evidence>
<evidence type="ECO:0000256" key="5">
    <source>
        <dbReference type="ARBA" id="ARBA00022737"/>
    </source>
</evidence>
<dbReference type="GO" id="GO:0004525">
    <property type="term" value="F:ribonuclease III activity"/>
    <property type="evidence" value="ECO:0007669"/>
    <property type="project" value="InterPro"/>
</dbReference>
<keyword evidence="11" id="KW-0464">Manganese</keyword>
<dbReference type="GO" id="GO:0030422">
    <property type="term" value="P:siRNA processing"/>
    <property type="evidence" value="ECO:0007669"/>
    <property type="project" value="TreeGrafter"/>
</dbReference>
<dbReference type="InterPro" id="IPR036389">
    <property type="entry name" value="RNase_III_sf"/>
</dbReference>
<dbReference type="InterPro" id="IPR003100">
    <property type="entry name" value="PAZ_dom"/>
</dbReference>
<evidence type="ECO:0000256" key="8">
    <source>
        <dbReference type="ARBA" id="ARBA00022801"/>
    </source>
</evidence>
<dbReference type="Gene3D" id="3.30.160.20">
    <property type="match status" value="1"/>
</dbReference>
<evidence type="ECO:0000259" key="14">
    <source>
        <dbReference type="PROSITE" id="PS50137"/>
    </source>
</evidence>
<dbReference type="GeneID" id="113860604"/>
<accession>A0A8B8KY67</accession>
<feature type="domain" description="PAZ" evidence="16">
    <location>
        <begin position="168"/>
        <end position="288"/>
    </location>
</feature>
<keyword evidence="10 12" id="KW-0694">RNA-binding</keyword>
<keyword evidence="9" id="KW-0460">Magnesium</keyword>
<keyword evidence="13" id="KW-0472">Membrane</keyword>
<dbReference type="Pfam" id="PF00636">
    <property type="entry name" value="Ribonuclease_3"/>
    <property type="match status" value="2"/>
</dbReference>
<proteinExistence type="predicted"/>
<evidence type="ECO:0000313" key="17">
    <source>
        <dbReference type="Proteomes" id="UP000694853"/>
    </source>
</evidence>
<dbReference type="GO" id="GO:0005737">
    <property type="term" value="C:cytoplasm"/>
    <property type="evidence" value="ECO:0007669"/>
    <property type="project" value="TreeGrafter"/>
</dbReference>
<dbReference type="Gene3D" id="1.10.1520.10">
    <property type="entry name" value="Ribonuclease III domain"/>
    <property type="match status" value="2"/>
</dbReference>
<evidence type="ECO:0000259" key="15">
    <source>
        <dbReference type="PROSITE" id="PS50142"/>
    </source>
</evidence>
<feature type="domain" description="RNase III" evidence="15">
    <location>
        <begin position="505"/>
        <end position="655"/>
    </location>
</feature>
<dbReference type="PANTHER" id="PTHR14950">
    <property type="entry name" value="DICER-RELATED"/>
    <property type="match status" value="1"/>
</dbReference>
<comment type="cofactor">
    <cofactor evidence="2">
        <name>Mg(2+)</name>
        <dbReference type="ChEBI" id="CHEBI:18420"/>
    </cofactor>
</comment>
<dbReference type="PANTHER" id="PTHR14950:SF70">
    <property type="entry name" value="ENDORIBONUCLEASE DICER HOMOLOG 2"/>
    <property type="match status" value="1"/>
</dbReference>
<evidence type="ECO:0000256" key="1">
    <source>
        <dbReference type="ARBA" id="ARBA00001936"/>
    </source>
</evidence>